<dbReference type="OrthoDB" id="3265734at2759"/>
<dbReference type="AlphaFoldDB" id="A0A1Y2IST7"/>
<dbReference type="Proteomes" id="UP000193067">
    <property type="component" value="Unassembled WGS sequence"/>
</dbReference>
<evidence type="ECO:0000256" key="1">
    <source>
        <dbReference type="SAM" id="MobiDB-lite"/>
    </source>
</evidence>
<evidence type="ECO:0000313" key="2">
    <source>
        <dbReference type="EMBL" id="OSD04186.1"/>
    </source>
</evidence>
<feature type="compositionally biased region" description="Low complexity" evidence="1">
    <location>
        <begin position="198"/>
        <end position="210"/>
    </location>
</feature>
<dbReference type="Gene3D" id="2.60.120.260">
    <property type="entry name" value="Galactose-binding domain-like"/>
    <property type="match status" value="1"/>
</dbReference>
<name>A0A1Y2IST7_TRAC3</name>
<dbReference type="STRING" id="1353009.A0A1Y2IST7"/>
<feature type="region of interest" description="Disordered" evidence="1">
    <location>
        <begin position="198"/>
        <end position="225"/>
    </location>
</feature>
<organism evidence="2 3">
    <name type="scientific">Trametes coccinea (strain BRFM310)</name>
    <name type="common">Pycnoporus coccineus</name>
    <dbReference type="NCBI Taxonomy" id="1353009"/>
    <lineage>
        <taxon>Eukaryota</taxon>
        <taxon>Fungi</taxon>
        <taxon>Dikarya</taxon>
        <taxon>Basidiomycota</taxon>
        <taxon>Agaricomycotina</taxon>
        <taxon>Agaricomycetes</taxon>
        <taxon>Polyporales</taxon>
        <taxon>Polyporaceae</taxon>
        <taxon>Trametes</taxon>
    </lineage>
</organism>
<accession>A0A1Y2IST7</accession>
<feature type="region of interest" description="Disordered" evidence="1">
    <location>
        <begin position="152"/>
        <end position="184"/>
    </location>
</feature>
<dbReference type="EMBL" id="KZ084097">
    <property type="protein sequence ID" value="OSD04186.1"/>
    <property type="molecule type" value="Genomic_DNA"/>
</dbReference>
<protein>
    <submittedName>
        <fullName evidence="2">Uncharacterized protein</fullName>
    </submittedName>
</protein>
<sequence>MILGTETSALSCDVIDNSDPHILYEGSWTQVIGSAADYRSTLAFSNESQATATFQFTGTSVAVYGAIKPVGTWHMASTYLLDALPSGAYEPPSVVPSEQHHVLFYASGQLANGPHTLVIENMGEQFWLDYIVVGGQGDGLAVSCSATASLSSSQPAVSAPSPSRSVDRQSVPSGRNSSSSVMQASSVSLASVTASSMNASSAASGTTSKSNDARPPAIVTRLPRP</sequence>
<reference evidence="2 3" key="1">
    <citation type="journal article" date="2015" name="Biotechnol. Biofuels">
        <title>Enhanced degradation of softwood versus hardwood by the white-rot fungus Pycnoporus coccineus.</title>
        <authorList>
            <person name="Couturier M."/>
            <person name="Navarro D."/>
            <person name="Chevret D."/>
            <person name="Henrissat B."/>
            <person name="Piumi F."/>
            <person name="Ruiz-Duenas F.J."/>
            <person name="Martinez A.T."/>
            <person name="Grigoriev I.V."/>
            <person name="Riley R."/>
            <person name="Lipzen A."/>
            <person name="Berrin J.G."/>
            <person name="Master E.R."/>
            <person name="Rosso M.N."/>
        </authorList>
    </citation>
    <scope>NUCLEOTIDE SEQUENCE [LARGE SCALE GENOMIC DNA]</scope>
    <source>
        <strain evidence="2 3">BRFM310</strain>
    </source>
</reference>
<gene>
    <name evidence="2" type="ORF">PYCCODRAFT_130373</name>
</gene>
<evidence type="ECO:0000313" key="3">
    <source>
        <dbReference type="Proteomes" id="UP000193067"/>
    </source>
</evidence>
<keyword evidence="3" id="KW-1185">Reference proteome</keyword>
<proteinExistence type="predicted"/>